<feature type="binding site" evidence="12 13">
    <location>
        <position position="91"/>
    </location>
    <ligand>
        <name>ATP</name>
        <dbReference type="ChEBI" id="CHEBI:30616"/>
    </ligand>
</feature>
<evidence type="ECO:0000256" key="13">
    <source>
        <dbReference type="PROSITE-ProRule" id="PRU00706"/>
    </source>
</evidence>
<keyword evidence="5 12" id="KW-0808">Transferase</keyword>
<dbReference type="InterPro" id="IPR034907">
    <property type="entry name" value="NDK-like_dom"/>
</dbReference>
<dbReference type="GO" id="GO:0004550">
    <property type="term" value="F:nucleoside diphosphate kinase activity"/>
    <property type="evidence" value="ECO:0007669"/>
    <property type="project" value="UniProtKB-UniRule"/>
</dbReference>
<evidence type="ECO:0000256" key="2">
    <source>
        <dbReference type="ARBA" id="ARBA00008142"/>
    </source>
</evidence>
<sequence length="142" mass="15700">MERTLLLVKPDGVNRGLSGEILGRMEKLGLKLIGLRMLQMDAVLADKHYAPHRARPFFKDLVTYITSGPITAAVFEGENAVEKMRKAMGATDPAKSEKGTVRGDLGINIEQNTVHGSDSAENAKHEISLFFSESELVNYDRR</sequence>
<evidence type="ECO:0000256" key="12">
    <source>
        <dbReference type="HAMAP-Rule" id="MF_00451"/>
    </source>
</evidence>
<dbReference type="GO" id="GO:0005524">
    <property type="term" value="F:ATP binding"/>
    <property type="evidence" value="ECO:0007669"/>
    <property type="project" value="UniProtKB-UniRule"/>
</dbReference>
<dbReference type="SUPFAM" id="SSF54919">
    <property type="entry name" value="Nucleoside diphosphate kinase, NDK"/>
    <property type="match status" value="1"/>
</dbReference>
<dbReference type="InterPro" id="IPR036850">
    <property type="entry name" value="NDK-like_dom_sf"/>
</dbReference>
<feature type="binding site" evidence="12 13">
    <location>
        <position position="85"/>
    </location>
    <ligand>
        <name>ATP</name>
        <dbReference type="ChEBI" id="CHEBI:30616"/>
    </ligand>
</feature>
<evidence type="ECO:0000256" key="8">
    <source>
        <dbReference type="ARBA" id="ARBA00022777"/>
    </source>
</evidence>
<evidence type="ECO:0000256" key="9">
    <source>
        <dbReference type="ARBA" id="ARBA00022840"/>
    </source>
</evidence>
<comment type="similarity">
    <text evidence="2 12 13 14">Belongs to the NDK family.</text>
</comment>
<evidence type="ECO:0000256" key="11">
    <source>
        <dbReference type="ARBA" id="ARBA00023080"/>
    </source>
</evidence>
<keyword evidence="6 12" id="KW-0479">Metal-binding</keyword>
<comment type="catalytic activity">
    <reaction evidence="12">
        <text>a 2'-deoxyribonucleoside 5'-diphosphate + ATP = a 2'-deoxyribonucleoside 5'-triphosphate + ADP</text>
        <dbReference type="Rhea" id="RHEA:44640"/>
        <dbReference type="ChEBI" id="CHEBI:30616"/>
        <dbReference type="ChEBI" id="CHEBI:61560"/>
        <dbReference type="ChEBI" id="CHEBI:73316"/>
        <dbReference type="ChEBI" id="CHEBI:456216"/>
        <dbReference type="EC" id="2.7.4.6"/>
    </reaction>
</comment>
<dbReference type="HAMAP" id="MF_00451">
    <property type="entry name" value="NDP_kinase"/>
    <property type="match status" value="1"/>
</dbReference>
<evidence type="ECO:0000256" key="10">
    <source>
        <dbReference type="ARBA" id="ARBA00022842"/>
    </source>
</evidence>
<reference evidence="15 16" key="1">
    <citation type="submission" date="2015-03" db="EMBL/GenBank/DDBJ databases">
        <title>Genomic characterization of Dehalococcoides mccartyi strain 11a5, an unusal plasmid-containing chloroethene dechlorinator.</title>
        <authorList>
            <person name="Zhao S."/>
            <person name="Ding C."/>
            <person name="He J."/>
        </authorList>
    </citation>
    <scope>NUCLEOTIDE SEQUENCE [LARGE SCALE GENOMIC DNA]</scope>
    <source>
        <strain evidence="15 16">11a5</strain>
    </source>
</reference>
<proteinExistence type="inferred from homology"/>
<dbReference type="NCBIfam" id="NF001908">
    <property type="entry name" value="PRK00668.1"/>
    <property type="match status" value="1"/>
</dbReference>
<dbReference type="PANTHER" id="PTHR11349">
    <property type="entry name" value="NUCLEOSIDE DIPHOSPHATE KINASE"/>
    <property type="match status" value="1"/>
</dbReference>
<protein>
    <recommendedName>
        <fullName evidence="12">Nucleoside diphosphate kinase</fullName>
        <shortName evidence="12">NDK</shortName>
        <shortName evidence="12">NDP kinase</shortName>
        <ecNumber evidence="12">2.7.4.6</ecNumber>
    </recommendedName>
    <alternativeName>
        <fullName evidence="12">Nucleoside-2-P kinase</fullName>
    </alternativeName>
</protein>
<dbReference type="EC" id="2.7.4.6" evidence="12"/>
<comment type="function">
    <text evidence="12">Major role in the synthesis of nucleoside triphosphates other than ATP. The ATP gamma phosphate is transferred to the NDP beta phosphate via a ping-pong mechanism, using a phosphorylated active-site intermediate.</text>
</comment>
<dbReference type="GO" id="GO:0006241">
    <property type="term" value="P:CTP biosynthetic process"/>
    <property type="evidence" value="ECO:0007669"/>
    <property type="project" value="UniProtKB-UniRule"/>
</dbReference>
<dbReference type="GO" id="GO:0046872">
    <property type="term" value="F:metal ion binding"/>
    <property type="evidence" value="ECO:0007669"/>
    <property type="project" value="UniProtKB-KW"/>
</dbReference>
<dbReference type="Pfam" id="PF00334">
    <property type="entry name" value="NDK"/>
    <property type="match status" value="1"/>
</dbReference>
<feature type="binding site" evidence="12 13">
    <location>
        <position position="102"/>
    </location>
    <ligand>
        <name>ATP</name>
        <dbReference type="ChEBI" id="CHEBI:30616"/>
    </ligand>
</feature>
<dbReference type="Gene3D" id="3.30.70.141">
    <property type="entry name" value="Nucleoside diphosphate kinase-like domain"/>
    <property type="match status" value="1"/>
</dbReference>
<dbReference type="GO" id="GO:0005737">
    <property type="term" value="C:cytoplasm"/>
    <property type="evidence" value="ECO:0007669"/>
    <property type="project" value="UniProtKB-SubCell"/>
</dbReference>
<evidence type="ECO:0000256" key="7">
    <source>
        <dbReference type="ARBA" id="ARBA00022741"/>
    </source>
</evidence>
<organism evidence="15 16">
    <name type="scientific">Dehalococcoides mccartyi</name>
    <dbReference type="NCBI Taxonomy" id="61435"/>
    <lineage>
        <taxon>Bacteria</taxon>
        <taxon>Bacillati</taxon>
        <taxon>Chloroflexota</taxon>
        <taxon>Dehalococcoidia</taxon>
        <taxon>Dehalococcoidales</taxon>
        <taxon>Dehalococcoidaceae</taxon>
        <taxon>Dehalococcoides</taxon>
    </lineage>
</organism>
<dbReference type="SMR" id="A0A142V969"/>
<dbReference type="CDD" id="cd04413">
    <property type="entry name" value="NDPk_I"/>
    <property type="match status" value="1"/>
</dbReference>
<dbReference type="PRINTS" id="PR01243">
    <property type="entry name" value="NUCDPKINASE"/>
</dbReference>
<comment type="catalytic activity">
    <reaction evidence="12">
        <text>a ribonucleoside 5'-diphosphate + ATP = a ribonucleoside 5'-triphosphate + ADP</text>
        <dbReference type="Rhea" id="RHEA:18113"/>
        <dbReference type="ChEBI" id="CHEBI:30616"/>
        <dbReference type="ChEBI" id="CHEBI:57930"/>
        <dbReference type="ChEBI" id="CHEBI:61557"/>
        <dbReference type="ChEBI" id="CHEBI:456216"/>
        <dbReference type="EC" id="2.7.4.6"/>
    </reaction>
</comment>
<dbReference type="GO" id="GO:0006228">
    <property type="term" value="P:UTP biosynthetic process"/>
    <property type="evidence" value="ECO:0007669"/>
    <property type="project" value="UniProtKB-UniRule"/>
</dbReference>
<name>A0A142V969_9CHLR</name>
<dbReference type="GO" id="GO:0006183">
    <property type="term" value="P:GTP biosynthetic process"/>
    <property type="evidence" value="ECO:0007669"/>
    <property type="project" value="UniProtKB-UniRule"/>
</dbReference>
<dbReference type="OrthoDB" id="9801161at2"/>
<keyword evidence="9 12" id="KW-0067">ATP-binding</keyword>
<evidence type="ECO:0000256" key="6">
    <source>
        <dbReference type="ARBA" id="ARBA00022723"/>
    </source>
</evidence>
<evidence type="ECO:0000256" key="1">
    <source>
        <dbReference type="ARBA" id="ARBA00001946"/>
    </source>
</evidence>
<evidence type="ECO:0000313" key="16">
    <source>
        <dbReference type="Proteomes" id="UP000076394"/>
    </source>
</evidence>
<dbReference type="PROSITE" id="PS51374">
    <property type="entry name" value="NDPK_LIKE"/>
    <property type="match status" value="1"/>
</dbReference>
<feature type="binding site" evidence="12 13">
    <location>
        <position position="112"/>
    </location>
    <ligand>
        <name>ATP</name>
        <dbReference type="ChEBI" id="CHEBI:30616"/>
    </ligand>
</feature>
<dbReference type="Proteomes" id="UP000076394">
    <property type="component" value="Chromosome"/>
</dbReference>
<dbReference type="RefSeq" id="WP_011308916.1">
    <property type="nucleotide sequence ID" value="NZ_AP024514.1"/>
</dbReference>
<dbReference type="EMBL" id="CP011127">
    <property type="protein sequence ID" value="AMU86161.1"/>
    <property type="molecule type" value="Genomic_DNA"/>
</dbReference>
<evidence type="ECO:0000313" key="15">
    <source>
        <dbReference type="EMBL" id="AMU86161.1"/>
    </source>
</evidence>
<keyword evidence="7 12" id="KW-0547">Nucleotide-binding</keyword>
<keyword evidence="10 12" id="KW-0460">Magnesium</keyword>
<dbReference type="InterPro" id="IPR001564">
    <property type="entry name" value="Nucleoside_diP_kinase"/>
</dbReference>
<keyword evidence="3 12" id="KW-0963">Cytoplasm</keyword>
<dbReference type="FunFam" id="3.30.70.141:FF:000025">
    <property type="entry name" value="Nucleoside diphosphate kinase"/>
    <property type="match status" value="1"/>
</dbReference>
<keyword evidence="4 12" id="KW-0597">Phosphoprotein</keyword>
<accession>A0A142V969</accession>
<dbReference type="AlphaFoldDB" id="A0A142V969"/>
<feature type="active site" description="Pros-phosphohistidine intermediate" evidence="12 13">
    <location>
        <position position="115"/>
    </location>
</feature>
<dbReference type="PATRIC" id="fig|61435.13.peg.367"/>
<dbReference type="OMA" id="QHYGEHK"/>
<comment type="subunit">
    <text evidence="12">Homotetramer.</text>
</comment>
<evidence type="ECO:0000256" key="14">
    <source>
        <dbReference type="RuleBase" id="RU004011"/>
    </source>
</evidence>
<feature type="binding site" evidence="12 13">
    <location>
        <position position="57"/>
    </location>
    <ligand>
        <name>ATP</name>
        <dbReference type="ChEBI" id="CHEBI:30616"/>
    </ligand>
</feature>
<evidence type="ECO:0000256" key="4">
    <source>
        <dbReference type="ARBA" id="ARBA00022553"/>
    </source>
</evidence>
<comment type="cofactor">
    <cofactor evidence="1 12">
        <name>Mg(2+)</name>
        <dbReference type="ChEBI" id="CHEBI:18420"/>
    </cofactor>
</comment>
<evidence type="ECO:0000256" key="5">
    <source>
        <dbReference type="ARBA" id="ARBA00022679"/>
    </source>
</evidence>
<dbReference type="SMART" id="SM00562">
    <property type="entry name" value="NDK"/>
    <property type="match status" value="1"/>
</dbReference>
<comment type="subcellular location">
    <subcellularLocation>
        <location evidence="12">Cytoplasm</location>
    </subcellularLocation>
</comment>
<keyword evidence="11 12" id="KW-0546">Nucleotide metabolism</keyword>
<feature type="binding site" evidence="12 13">
    <location>
        <position position="9"/>
    </location>
    <ligand>
        <name>ATP</name>
        <dbReference type="ChEBI" id="CHEBI:30616"/>
    </ligand>
</feature>
<keyword evidence="8 12" id="KW-0418">Kinase</keyword>
<gene>
    <name evidence="12" type="primary">ndk</name>
    <name evidence="15" type="ORF">Dm11a5_0334</name>
</gene>
<evidence type="ECO:0000256" key="3">
    <source>
        <dbReference type="ARBA" id="ARBA00022490"/>
    </source>
</evidence>